<accession>A0AAW5USG1</accession>
<reference evidence="1" key="1">
    <citation type="submission" date="2022-11" db="EMBL/GenBank/DDBJ databases">
        <title>Genomic repertoires linked with pathogenic potency of arthritogenic Prevotella copri isolated from the gut of rheumatoid arthritis patients.</title>
        <authorList>
            <person name="Nii T."/>
            <person name="Maeda Y."/>
            <person name="Motooka D."/>
            <person name="Naito M."/>
            <person name="Matsumoto Y."/>
            <person name="Ogawa T."/>
            <person name="Oguro-Igashira E."/>
            <person name="Kishikawa T."/>
            <person name="Yamashita M."/>
            <person name="Koizumi S."/>
            <person name="Kurakawa T."/>
            <person name="Okumura R."/>
            <person name="Kayama H."/>
            <person name="Murakami M."/>
            <person name="Sakaguchi T."/>
            <person name="Das B."/>
            <person name="Nakamura S."/>
            <person name="Okada Y."/>
            <person name="Kumanogoh A."/>
            <person name="Takeda K."/>
        </authorList>
    </citation>
    <scope>NUCLEOTIDE SEQUENCE</scope>
    <source>
        <strain evidence="1">H012_8</strain>
    </source>
</reference>
<dbReference type="Proteomes" id="UP001209168">
    <property type="component" value="Unassembled WGS sequence"/>
</dbReference>
<sequence length="89" mass="10713">MIDRKIDAFLNVFFQERQESFARDTNKLQDVLAVQKSILQEYKHDIMKYKRDDSSQKLYIDEVFQLIPSEFDNIKSKQKNERNIIIAIE</sequence>
<organism evidence="1 2">
    <name type="scientific">Segatella copri</name>
    <dbReference type="NCBI Taxonomy" id="165179"/>
    <lineage>
        <taxon>Bacteria</taxon>
        <taxon>Pseudomonadati</taxon>
        <taxon>Bacteroidota</taxon>
        <taxon>Bacteroidia</taxon>
        <taxon>Bacteroidales</taxon>
        <taxon>Prevotellaceae</taxon>
        <taxon>Segatella</taxon>
    </lineage>
</organism>
<comment type="caution">
    <text evidence="1">The sequence shown here is derived from an EMBL/GenBank/DDBJ whole genome shotgun (WGS) entry which is preliminary data.</text>
</comment>
<evidence type="ECO:0000313" key="1">
    <source>
        <dbReference type="EMBL" id="MCW4156323.1"/>
    </source>
</evidence>
<name>A0AAW5USG1_9BACT</name>
<protein>
    <submittedName>
        <fullName evidence="1">Uncharacterized protein</fullName>
    </submittedName>
</protein>
<gene>
    <name evidence="1" type="ORF">ONT23_12460</name>
</gene>
<evidence type="ECO:0000313" key="2">
    <source>
        <dbReference type="Proteomes" id="UP001209168"/>
    </source>
</evidence>
<proteinExistence type="predicted"/>
<dbReference type="AlphaFoldDB" id="A0AAW5USG1"/>
<dbReference type="RefSeq" id="WP_264901797.1">
    <property type="nucleotide sequence ID" value="NZ_JAPDVH010000001.1"/>
</dbReference>
<dbReference type="EMBL" id="JAPDVH010000001">
    <property type="protein sequence ID" value="MCW4156323.1"/>
    <property type="molecule type" value="Genomic_DNA"/>
</dbReference>